<dbReference type="AlphaFoldDB" id="A0A1G7S8V6"/>
<feature type="compositionally biased region" description="Basic and acidic residues" evidence="1">
    <location>
        <begin position="120"/>
        <end position="129"/>
    </location>
</feature>
<dbReference type="GO" id="GO:0003677">
    <property type="term" value="F:DNA binding"/>
    <property type="evidence" value="ECO:0007669"/>
    <property type="project" value="InterPro"/>
</dbReference>
<feature type="region of interest" description="Disordered" evidence="1">
    <location>
        <begin position="104"/>
        <end position="129"/>
    </location>
</feature>
<protein>
    <submittedName>
        <fullName evidence="2">Helix-turn-helix domain-containing protein</fullName>
    </submittedName>
</protein>
<accession>A0A1G7S8V6</accession>
<sequence>MFVISLTKPIKLDFTHMKIDQSAVASAAVLLQARDLGERLARLRVGRRVQQSEAALRAGVSRNTAYRIEKGDPGVAFGQLLRYLDAIAPGMTLASLLSEEDPSVKAQSLRERQRRVNKPSSKDLDELDF</sequence>
<proteinExistence type="predicted"/>
<name>A0A1G7S8V6_9BURK</name>
<dbReference type="Gene3D" id="1.10.260.40">
    <property type="entry name" value="lambda repressor-like DNA-binding domains"/>
    <property type="match status" value="1"/>
</dbReference>
<dbReference type="EMBL" id="FNCJ01000002">
    <property type="protein sequence ID" value="SDG19438.1"/>
    <property type="molecule type" value="Genomic_DNA"/>
</dbReference>
<dbReference type="InterPro" id="IPR001387">
    <property type="entry name" value="Cro/C1-type_HTH"/>
</dbReference>
<gene>
    <name evidence="2" type="ORF">SAMN05216466_102428</name>
</gene>
<dbReference type="Proteomes" id="UP000199706">
    <property type="component" value="Unassembled WGS sequence"/>
</dbReference>
<evidence type="ECO:0000313" key="3">
    <source>
        <dbReference type="Proteomes" id="UP000199706"/>
    </source>
</evidence>
<evidence type="ECO:0000313" key="2">
    <source>
        <dbReference type="EMBL" id="SDG19438.1"/>
    </source>
</evidence>
<organism evidence="2 3">
    <name type="scientific">Paraburkholderia phenazinium</name>
    <dbReference type="NCBI Taxonomy" id="60549"/>
    <lineage>
        <taxon>Bacteria</taxon>
        <taxon>Pseudomonadati</taxon>
        <taxon>Pseudomonadota</taxon>
        <taxon>Betaproteobacteria</taxon>
        <taxon>Burkholderiales</taxon>
        <taxon>Burkholderiaceae</taxon>
        <taxon>Paraburkholderia</taxon>
    </lineage>
</organism>
<reference evidence="2 3" key="1">
    <citation type="submission" date="2016-10" db="EMBL/GenBank/DDBJ databases">
        <authorList>
            <person name="de Groot N.N."/>
        </authorList>
    </citation>
    <scope>NUCLEOTIDE SEQUENCE [LARGE SCALE GENOMIC DNA]</scope>
    <source>
        <strain evidence="2 3">LMG 2247</strain>
    </source>
</reference>
<evidence type="ECO:0000256" key="1">
    <source>
        <dbReference type="SAM" id="MobiDB-lite"/>
    </source>
</evidence>
<dbReference type="CDD" id="cd00093">
    <property type="entry name" value="HTH_XRE"/>
    <property type="match status" value="1"/>
</dbReference>
<dbReference type="InterPro" id="IPR010982">
    <property type="entry name" value="Lambda_DNA-bd_dom_sf"/>
</dbReference>
<dbReference type="Pfam" id="PF13560">
    <property type="entry name" value="HTH_31"/>
    <property type="match status" value="1"/>
</dbReference>
<dbReference type="SUPFAM" id="SSF47413">
    <property type="entry name" value="lambda repressor-like DNA-binding domains"/>
    <property type="match status" value="1"/>
</dbReference>
<dbReference type="RefSeq" id="WP_244106085.1">
    <property type="nucleotide sequence ID" value="NZ_CADERL010000002.1"/>
</dbReference>